<accession>A0A182WQG3</accession>
<protein>
    <submittedName>
        <fullName evidence="1">Uncharacterized protein</fullName>
    </submittedName>
</protein>
<organism evidence="1 2">
    <name type="scientific">Anopheles minimus</name>
    <dbReference type="NCBI Taxonomy" id="112268"/>
    <lineage>
        <taxon>Eukaryota</taxon>
        <taxon>Metazoa</taxon>
        <taxon>Ecdysozoa</taxon>
        <taxon>Arthropoda</taxon>
        <taxon>Hexapoda</taxon>
        <taxon>Insecta</taxon>
        <taxon>Pterygota</taxon>
        <taxon>Neoptera</taxon>
        <taxon>Endopterygota</taxon>
        <taxon>Diptera</taxon>
        <taxon>Nematocera</taxon>
        <taxon>Culicoidea</taxon>
        <taxon>Culicidae</taxon>
        <taxon>Anophelinae</taxon>
        <taxon>Anopheles</taxon>
    </lineage>
</organism>
<dbReference type="Proteomes" id="UP000075920">
    <property type="component" value="Unassembled WGS sequence"/>
</dbReference>
<evidence type="ECO:0000313" key="2">
    <source>
        <dbReference type="Proteomes" id="UP000075920"/>
    </source>
</evidence>
<sequence length="66" mass="7878">MVPQEYEQQEFDILMPSDVCCQSKLHLKFLKMYTNPPHSGRVKLVFSMKLIFIHTFTRNKHKVEPI</sequence>
<reference evidence="1" key="2">
    <citation type="submission" date="2020-05" db="UniProtKB">
        <authorList>
            <consortium name="EnsemblMetazoa"/>
        </authorList>
    </citation>
    <scope>IDENTIFICATION</scope>
    <source>
        <strain evidence="1">MINIMUS1</strain>
    </source>
</reference>
<dbReference type="EnsemblMetazoa" id="AMIN014886-RA">
    <property type="protein sequence ID" value="AMIN014886-PA"/>
    <property type="gene ID" value="AMIN014886"/>
</dbReference>
<keyword evidence="2" id="KW-1185">Reference proteome</keyword>
<dbReference type="AlphaFoldDB" id="A0A182WQG3"/>
<reference evidence="2" key="1">
    <citation type="submission" date="2013-03" db="EMBL/GenBank/DDBJ databases">
        <title>The Genome Sequence of Anopheles minimus MINIMUS1.</title>
        <authorList>
            <consortium name="The Broad Institute Genomics Platform"/>
            <person name="Neafsey D.E."/>
            <person name="Walton C."/>
            <person name="Walker B."/>
            <person name="Young S.K."/>
            <person name="Zeng Q."/>
            <person name="Gargeya S."/>
            <person name="Fitzgerald M."/>
            <person name="Haas B."/>
            <person name="Abouelleil A."/>
            <person name="Allen A.W."/>
            <person name="Alvarado L."/>
            <person name="Arachchi H.M."/>
            <person name="Berlin A.M."/>
            <person name="Chapman S.B."/>
            <person name="Gainer-Dewar J."/>
            <person name="Goldberg J."/>
            <person name="Griggs A."/>
            <person name="Gujja S."/>
            <person name="Hansen M."/>
            <person name="Howarth C."/>
            <person name="Imamovic A."/>
            <person name="Ireland A."/>
            <person name="Larimer J."/>
            <person name="McCowan C."/>
            <person name="Murphy C."/>
            <person name="Pearson M."/>
            <person name="Poon T.W."/>
            <person name="Priest M."/>
            <person name="Roberts A."/>
            <person name="Saif S."/>
            <person name="Shea T."/>
            <person name="Sisk P."/>
            <person name="Sykes S."/>
            <person name="Wortman J."/>
            <person name="Nusbaum C."/>
            <person name="Birren B."/>
        </authorList>
    </citation>
    <scope>NUCLEOTIDE SEQUENCE [LARGE SCALE GENOMIC DNA]</scope>
    <source>
        <strain evidence="2">MINIMUS1</strain>
    </source>
</reference>
<dbReference type="VEuPathDB" id="VectorBase:AMIN014886"/>
<evidence type="ECO:0000313" key="1">
    <source>
        <dbReference type="EnsemblMetazoa" id="AMIN014886-PA"/>
    </source>
</evidence>
<name>A0A182WQG3_9DIPT</name>
<proteinExistence type="predicted"/>